<reference evidence="1" key="2">
    <citation type="submission" date="2023-01" db="EMBL/GenBank/DDBJ databases">
        <authorList>
            <person name="Sun Q."/>
            <person name="Evtushenko L."/>
        </authorList>
    </citation>
    <scope>NUCLEOTIDE SEQUENCE</scope>
    <source>
        <strain evidence="1">VKM Ac-2007</strain>
    </source>
</reference>
<dbReference type="AlphaFoldDB" id="A0A9W6MEX9"/>
<evidence type="ECO:0000313" key="2">
    <source>
        <dbReference type="Proteomes" id="UP001143474"/>
    </source>
</evidence>
<organism evidence="1 2">
    <name type="scientific">Streptosporangium carneum</name>
    <dbReference type="NCBI Taxonomy" id="47481"/>
    <lineage>
        <taxon>Bacteria</taxon>
        <taxon>Bacillati</taxon>
        <taxon>Actinomycetota</taxon>
        <taxon>Actinomycetes</taxon>
        <taxon>Streptosporangiales</taxon>
        <taxon>Streptosporangiaceae</taxon>
        <taxon>Streptosporangium</taxon>
    </lineage>
</organism>
<gene>
    <name evidence="1" type="ORF">GCM10017600_49990</name>
</gene>
<protein>
    <submittedName>
        <fullName evidence="1">Uncharacterized protein</fullName>
    </submittedName>
</protein>
<proteinExistence type="predicted"/>
<name>A0A9W6MEX9_9ACTN</name>
<comment type="caution">
    <text evidence="1">The sequence shown here is derived from an EMBL/GenBank/DDBJ whole genome shotgun (WGS) entry which is preliminary data.</text>
</comment>
<dbReference type="EMBL" id="BSEV01000012">
    <property type="protein sequence ID" value="GLK11592.1"/>
    <property type="molecule type" value="Genomic_DNA"/>
</dbReference>
<evidence type="ECO:0000313" key="1">
    <source>
        <dbReference type="EMBL" id="GLK11592.1"/>
    </source>
</evidence>
<dbReference type="Proteomes" id="UP001143474">
    <property type="component" value="Unassembled WGS sequence"/>
</dbReference>
<keyword evidence="2" id="KW-1185">Reference proteome</keyword>
<accession>A0A9W6MEX9</accession>
<sequence length="88" mass="8544">MPTETAGFGLATAEAAVWVDPLAAAAAGEAARPIAIVASMAVPAPTAASLRASPDFMRGCSVSLGSECAPETVAAPTPAVPGPTAKPR</sequence>
<reference evidence="1" key="1">
    <citation type="journal article" date="2014" name="Int. J. Syst. Evol. Microbiol.">
        <title>Complete genome sequence of Corynebacterium casei LMG S-19264T (=DSM 44701T), isolated from a smear-ripened cheese.</title>
        <authorList>
            <consortium name="US DOE Joint Genome Institute (JGI-PGF)"/>
            <person name="Walter F."/>
            <person name="Albersmeier A."/>
            <person name="Kalinowski J."/>
            <person name="Ruckert C."/>
        </authorList>
    </citation>
    <scope>NUCLEOTIDE SEQUENCE</scope>
    <source>
        <strain evidence="1">VKM Ac-2007</strain>
    </source>
</reference>